<comment type="caution">
    <text evidence="1">The sequence shown here is derived from an EMBL/GenBank/DDBJ whole genome shotgun (WGS) entry which is preliminary data.</text>
</comment>
<proteinExistence type="predicted"/>
<protein>
    <submittedName>
        <fullName evidence="1">Glycoside hydrolase family 16 protein</fullName>
    </submittedName>
</protein>
<organism evidence="1 2">
    <name type="scientific">Lepagella muris</name>
    <dbReference type="NCBI Taxonomy" id="3032870"/>
    <lineage>
        <taxon>Bacteria</taxon>
        <taxon>Pseudomonadati</taxon>
        <taxon>Bacteroidota</taxon>
        <taxon>Bacteroidia</taxon>
        <taxon>Bacteroidales</taxon>
        <taxon>Muribaculaceae</taxon>
        <taxon>Lepagella</taxon>
    </lineage>
</organism>
<dbReference type="EMBL" id="SRYB01000006">
    <property type="protein sequence ID" value="TGY79594.1"/>
    <property type="molecule type" value="Genomic_DNA"/>
</dbReference>
<sequence>MVALLKRYRYCIIFLGILLFGLTSVLVFGDNRDDSYSKLNYDDWVLDWVENFDKQEIDTLIWSKIPRGKYAWNDMMSDDDRCFDLRNGCLILRGILNDNKSNDTSKYLTGGIYTKYKKSFSPGRFEFRVKINGAQGAWPALWLRPFKQGKNYPWDGEIDVVEHLNFDPYIYQTVHSYYITKLKQFNPKHSKKAQINIDEFNIYGVEITEDAVTFYVNGEKTFIYPNKELSQNKDQYPFFQDWFILVDMQLGGNWVGAIDEEDLPVEMEIDWIKHYKRVRK</sequence>
<evidence type="ECO:0000313" key="2">
    <source>
        <dbReference type="Proteomes" id="UP000306319"/>
    </source>
</evidence>
<keyword evidence="2" id="KW-1185">Reference proteome</keyword>
<name>A0AC61RM79_9BACT</name>
<keyword evidence="1" id="KW-0378">Hydrolase</keyword>
<evidence type="ECO:0000313" key="1">
    <source>
        <dbReference type="EMBL" id="TGY79594.1"/>
    </source>
</evidence>
<reference evidence="1" key="1">
    <citation type="submission" date="2019-04" db="EMBL/GenBank/DDBJ databases">
        <title>Microbes associate with the intestines of laboratory mice.</title>
        <authorList>
            <person name="Navarre W."/>
            <person name="Wong E."/>
            <person name="Huang K."/>
            <person name="Tropini C."/>
            <person name="Ng K."/>
            <person name="Yu B."/>
        </authorList>
    </citation>
    <scope>NUCLEOTIDE SEQUENCE</scope>
    <source>
        <strain evidence="1">NM04_E33</strain>
    </source>
</reference>
<accession>A0AC61RM79</accession>
<gene>
    <name evidence="1" type="ORF">E5331_06185</name>
</gene>
<dbReference type="Proteomes" id="UP000306319">
    <property type="component" value="Unassembled WGS sequence"/>
</dbReference>